<dbReference type="AlphaFoldDB" id="A0A4Y7JLW4"/>
<keyword evidence="2" id="KW-1185">Reference proteome</keyword>
<reference evidence="1 2" key="1">
    <citation type="journal article" date="2018" name="Science">
        <title>The opium poppy genome and morphinan production.</title>
        <authorList>
            <person name="Guo L."/>
            <person name="Winzer T."/>
            <person name="Yang X."/>
            <person name="Li Y."/>
            <person name="Ning Z."/>
            <person name="He Z."/>
            <person name="Teodor R."/>
            <person name="Lu Y."/>
            <person name="Bowser T.A."/>
            <person name="Graham I.A."/>
            <person name="Ye K."/>
        </authorList>
    </citation>
    <scope>NUCLEOTIDE SEQUENCE [LARGE SCALE GENOMIC DNA]</scope>
    <source>
        <strain evidence="2">cv. HN1</strain>
        <tissue evidence="1">Leaves</tissue>
    </source>
</reference>
<dbReference type="EMBL" id="CM010719">
    <property type="protein sequence ID" value="RZC60778.1"/>
    <property type="molecule type" value="Genomic_DNA"/>
</dbReference>
<accession>A0A4Y7JLW4</accession>
<protein>
    <submittedName>
        <fullName evidence="1">Uncharacterized protein</fullName>
    </submittedName>
</protein>
<evidence type="ECO:0000313" key="1">
    <source>
        <dbReference type="EMBL" id="RZC60778.1"/>
    </source>
</evidence>
<gene>
    <name evidence="1" type="ORF">C5167_022535</name>
</gene>
<organism evidence="1 2">
    <name type="scientific">Papaver somniferum</name>
    <name type="common">Opium poppy</name>
    <dbReference type="NCBI Taxonomy" id="3469"/>
    <lineage>
        <taxon>Eukaryota</taxon>
        <taxon>Viridiplantae</taxon>
        <taxon>Streptophyta</taxon>
        <taxon>Embryophyta</taxon>
        <taxon>Tracheophyta</taxon>
        <taxon>Spermatophyta</taxon>
        <taxon>Magnoliopsida</taxon>
        <taxon>Ranunculales</taxon>
        <taxon>Papaveraceae</taxon>
        <taxon>Papaveroideae</taxon>
        <taxon>Papaver</taxon>
    </lineage>
</organism>
<proteinExistence type="predicted"/>
<name>A0A4Y7JLW4_PAPSO</name>
<dbReference type="Proteomes" id="UP000316621">
    <property type="component" value="Chromosome 5"/>
</dbReference>
<evidence type="ECO:0000313" key="2">
    <source>
        <dbReference type="Proteomes" id="UP000316621"/>
    </source>
</evidence>
<sequence length="90" mass="10497">MKEEQRLWHGFRMSFRNFMVSLRLLLQYGHDLGGSLSREASYNIDYSFPVGNDLFLLEVPKSYDPSYGRESNFMCGSNSRIGKHQFEPPL</sequence>
<dbReference type="Gramene" id="RZC60778">
    <property type="protein sequence ID" value="RZC60778"/>
    <property type="gene ID" value="C5167_022535"/>
</dbReference>